<evidence type="ECO:0000256" key="1">
    <source>
        <dbReference type="PROSITE-ProRule" id="PRU00409"/>
    </source>
</evidence>
<dbReference type="OrthoDB" id="5946236at2759"/>
<feature type="domain" description="ATP-grasp" evidence="3">
    <location>
        <begin position="168"/>
        <end position="395"/>
    </location>
</feature>
<dbReference type="Pfam" id="PF02655">
    <property type="entry name" value="ATP-grasp_3"/>
    <property type="match status" value="1"/>
</dbReference>
<dbReference type="GO" id="GO:0046872">
    <property type="term" value="F:metal ion binding"/>
    <property type="evidence" value="ECO:0007669"/>
    <property type="project" value="InterPro"/>
</dbReference>
<gene>
    <name evidence="4" type="ORF">C2857_000369</name>
</gene>
<dbReference type="InterPro" id="IPR011761">
    <property type="entry name" value="ATP-grasp"/>
</dbReference>
<protein>
    <recommendedName>
        <fullName evidence="3">ATP-grasp domain-containing protein</fullName>
    </recommendedName>
</protein>
<proteinExistence type="predicted"/>
<name>A0A7S9PX38_EPIFF</name>
<dbReference type="InterPro" id="IPR053269">
    <property type="entry name" value="Asp-Met_ligase"/>
</dbReference>
<accession>A0A7S9PX38</accession>
<dbReference type="PANTHER" id="PTHR37018:SF1">
    <property type="entry name" value="CULTURE SPECIFIC PROTEIN, PUTATIVE (AFU_ORTHOLOGUE AFUA_2G00130)-RELATED"/>
    <property type="match status" value="1"/>
</dbReference>
<dbReference type="InterPro" id="IPR003806">
    <property type="entry name" value="ATP-grasp_PylC-type"/>
</dbReference>
<keyword evidence="1" id="KW-0547">Nucleotide-binding</keyword>
<evidence type="ECO:0000313" key="5">
    <source>
        <dbReference type="Proteomes" id="UP000594364"/>
    </source>
</evidence>
<evidence type="ECO:0000313" key="4">
    <source>
        <dbReference type="EMBL" id="QPH09537.1"/>
    </source>
</evidence>
<evidence type="ECO:0000259" key="3">
    <source>
        <dbReference type="PROSITE" id="PS50975"/>
    </source>
</evidence>
<dbReference type="Gene3D" id="3.30.470.20">
    <property type="entry name" value="ATP-grasp fold, B domain"/>
    <property type="match status" value="1"/>
</dbReference>
<evidence type="ECO:0000256" key="2">
    <source>
        <dbReference type="SAM" id="MobiDB-lite"/>
    </source>
</evidence>
<dbReference type="SUPFAM" id="SSF56059">
    <property type="entry name" value="Glutathione synthetase ATP-binding domain-like"/>
    <property type="match status" value="1"/>
</dbReference>
<dbReference type="EMBL" id="CP031389">
    <property type="protein sequence ID" value="QPH09537.1"/>
    <property type="molecule type" value="Genomic_DNA"/>
</dbReference>
<feature type="region of interest" description="Disordered" evidence="2">
    <location>
        <begin position="174"/>
        <end position="200"/>
    </location>
</feature>
<sequence>MKTTAPTVVLDTTLHDLYRADNESGHQPTLVCAPFHVYQRGPLTKFIYHAGLRPTQPAATNEAVVMLRLRATPQRHLFAAGRMPVVVLTSSGRESGTAHHVASVDAASIQRSTSLLPRDQRPNVTLWPRPEDVPLEPGSEIALSRPTDCLSHLPHLIDPEVHYEILSKRGLAQSGLPTPPSTVVDTLLRPGDGGDMRDPAKTTAEATRMLRAVDTYKLPFVVKLPQSAGKGTFVVTSDADRVRLTEMLRPQLQEMLEQVTEANHRLHPCSLVLQDYIAGKVVALSLFVTRKGRPIFVGCCKQKFNDDGRWAGGSISYSNQAELRQLYAESMGKAALFLHQKGYYGPAGIDILTNAAGEQYIIDLNVRITGTFILGLVTGHFTKRGLDRAMVEAAYFSCSRTAFEEAFARAIQDGRIIITAWTYDESVSLSFGVFIIGGSTAGEIKWQFMQVQNHAVLGLDTFVEC</sequence>
<dbReference type="PANTHER" id="PTHR37018">
    <property type="entry name" value="CULTURE SPECIFIC PROTEIN, PUTATIVE (AFU_ORTHOLOGUE AFUA_2G00130)-RELATED"/>
    <property type="match status" value="1"/>
</dbReference>
<organism evidence="4 5">
    <name type="scientific">Epichloe festucae (strain Fl1)</name>
    <dbReference type="NCBI Taxonomy" id="877507"/>
    <lineage>
        <taxon>Eukaryota</taxon>
        <taxon>Fungi</taxon>
        <taxon>Dikarya</taxon>
        <taxon>Ascomycota</taxon>
        <taxon>Pezizomycotina</taxon>
        <taxon>Sordariomycetes</taxon>
        <taxon>Hypocreomycetidae</taxon>
        <taxon>Hypocreales</taxon>
        <taxon>Clavicipitaceae</taxon>
        <taxon>Epichloe</taxon>
    </lineage>
</organism>
<dbReference type="Proteomes" id="UP000594364">
    <property type="component" value="Chromosome 5"/>
</dbReference>
<dbReference type="PROSITE" id="PS50975">
    <property type="entry name" value="ATP_GRASP"/>
    <property type="match status" value="1"/>
</dbReference>
<keyword evidence="5" id="KW-1185">Reference proteome</keyword>
<keyword evidence="1" id="KW-0067">ATP-binding</keyword>
<dbReference type="AlphaFoldDB" id="A0A7S9PX38"/>
<reference evidence="4 5" key="1">
    <citation type="journal article" date="2018" name="PLoS Genet.">
        <title>Repeat elements organise 3D genome structure and mediate transcription in the filamentous fungus Epichloe festucae.</title>
        <authorList>
            <person name="Winter D.J."/>
            <person name="Ganley A.R.D."/>
            <person name="Young C.A."/>
            <person name="Liachko I."/>
            <person name="Schardl C.L."/>
            <person name="Dupont P.Y."/>
            <person name="Berry D."/>
            <person name="Ram A."/>
            <person name="Scott B."/>
            <person name="Cox M.P."/>
        </authorList>
    </citation>
    <scope>NUCLEOTIDE SEQUENCE [LARGE SCALE GENOMIC DNA]</scope>
    <source>
        <strain evidence="4 5">Fl1</strain>
    </source>
</reference>
<dbReference type="GO" id="GO:0005524">
    <property type="term" value="F:ATP binding"/>
    <property type="evidence" value="ECO:0007669"/>
    <property type="project" value="UniProtKB-UniRule"/>
</dbReference>